<dbReference type="Gene3D" id="3.30.420.40">
    <property type="match status" value="2"/>
</dbReference>
<comment type="subunit">
    <text evidence="6">Homodimer.</text>
</comment>
<dbReference type="EMBL" id="FOSP01000017">
    <property type="protein sequence ID" value="SFK83302.1"/>
    <property type="molecule type" value="Genomic_DNA"/>
</dbReference>
<dbReference type="GO" id="GO:0005524">
    <property type="term" value="F:ATP binding"/>
    <property type="evidence" value="ECO:0007669"/>
    <property type="project" value="UniProtKB-KW"/>
</dbReference>
<dbReference type="HAMAP" id="MF_00020">
    <property type="entry name" value="Acetate_kinase"/>
    <property type="match status" value="1"/>
</dbReference>
<dbReference type="PANTHER" id="PTHR21060:SF15">
    <property type="entry name" value="ACETATE KINASE-RELATED"/>
    <property type="match status" value="1"/>
</dbReference>
<keyword evidence="9" id="KW-1185">Reference proteome</keyword>
<dbReference type="UniPathway" id="UPA00340">
    <property type="reaction ID" value="UER00458"/>
</dbReference>
<dbReference type="NCBIfam" id="TIGR00016">
    <property type="entry name" value="ackA"/>
    <property type="match status" value="1"/>
</dbReference>
<dbReference type="InterPro" id="IPR043129">
    <property type="entry name" value="ATPase_NBD"/>
</dbReference>
<organism evidence="8 9">
    <name type="scientific">Nitrosomonas aestuarii</name>
    <dbReference type="NCBI Taxonomy" id="52441"/>
    <lineage>
        <taxon>Bacteria</taxon>
        <taxon>Pseudomonadati</taxon>
        <taxon>Pseudomonadota</taxon>
        <taxon>Betaproteobacteria</taxon>
        <taxon>Nitrosomonadales</taxon>
        <taxon>Nitrosomonadaceae</taxon>
        <taxon>Nitrosomonas</taxon>
    </lineage>
</organism>
<dbReference type="AlphaFoldDB" id="A0A1I4CPY0"/>
<evidence type="ECO:0000256" key="6">
    <source>
        <dbReference type="HAMAP-Rule" id="MF_00020"/>
    </source>
</evidence>
<evidence type="ECO:0000256" key="7">
    <source>
        <dbReference type="RuleBase" id="RU003835"/>
    </source>
</evidence>
<dbReference type="PRINTS" id="PR00471">
    <property type="entry name" value="ACETATEKNASE"/>
</dbReference>
<dbReference type="GO" id="GO:0000287">
    <property type="term" value="F:magnesium ion binding"/>
    <property type="evidence" value="ECO:0007669"/>
    <property type="project" value="UniProtKB-UniRule"/>
</dbReference>
<dbReference type="PROSITE" id="PS01076">
    <property type="entry name" value="ACETATE_KINASE_2"/>
    <property type="match status" value="1"/>
</dbReference>
<keyword evidence="6" id="KW-0460">Magnesium</keyword>
<comment type="pathway">
    <text evidence="6">Metabolic intermediate biosynthesis; acetyl-CoA biosynthesis; acetyl-CoA from acetate: step 1/2.</text>
</comment>
<evidence type="ECO:0000313" key="9">
    <source>
        <dbReference type="Proteomes" id="UP000199533"/>
    </source>
</evidence>
<keyword evidence="6" id="KW-0963">Cytoplasm</keyword>
<feature type="binding site" evidence="6">
    <location>
        <begin position="278"/>
        <end position="280"/>
    </location>
    <ligand>
        <name>ATP</name>
        <dbReference type="ChEBI" id="CHEBI:30616"/>
    </ligand>
</feature>
<dbReference type="CDD" id="cd24010">
    <property type="entry name" value="ASKHA_NBD_AcK_PK"/>
    <property type="match status" value="1"/>
</dbReference>
<dbReference type="GO" id="GO:0008776">
    <property type="term" value="F:acetate kinase activity"/>
    <property type="evidence" value="ECO:0007669"/>
    <property type="project" value="UniProtKB-UniRule"/>
</dbReference>
<feature type="binding site" evidence="6">
    <location>
        <begin position="204"/>
        <end position="208"/>
    </location>
    <ligand>
        <name>ATP</name>
        <dbReference type="ChEBI" id="CHEBI:30616"/>
    </ligand>
</feature>
<dbReference type="InterPro" id="IPR000890">
    <property type="entry name" value="Aliphatic_acid_kin_short-chain"/>
</dbReference>
<feature type="binding site" evidence="6">
    <location>
        <position position="14"/>
    </location>
    <ligand>
        <name>ATP</name>
        <dbReference type="ChEBI" id="CHEBI:30616"/>
    </ligand>
</feature>
<dbReference type="Proteomes" id="UP000199533">
    <property type="component" value="Unassembled WGS sequence"/>
</dbReference>
<dbReference type="GO" id="GO:0005737">
    <property type="term" value="C:cytoplasm"/>
    <property type="evidence" value="ECO:0007669"/>
    <property type="project" value="UniProtKB-SubCell"/>
</dbReference>
<feature type="binding site" evidence="6">
    <location>
        <begin position="326"/>
        <end position="330"/>
    </location>
    <ligand>
        <name>ATP</name>
        <dbReference type="ChEBI" id="CHEBI:30616"/>
    </ligand>
</feature>
<dbReference type="RefSeq" id="WP_090700186.1">
    <property type="nucleotide sequence ID" value="NZ_FOSP01000017.1"/>
</dbReference>
<feature type="active site" description="Proton donor/acceptor" evidence="6">
    <location>
        <position position="144"/>
    </location>
</feature>
<dbReference type="PANTHER" id="PTHR21060">
    <property type="entry name" value="ACETATE KINASE"/>
    <property type="match status" value="1"/>
</dbReference>
<dbReference type="GO" id="GO:0006085">
    <property type="term" value="P:acetyl-CoA biosynthetic process"/>
    <property type="evidence" value="ECO:0007669"/>
    <property type="project" value="UniProtKB-UniRule"/>
</dbReference>
<evidence type="ECO:0000256" key="4">
    <source>
        <dbReference type="ARBA" id="ARBA00022777"/>
    </source>
</evidence>
<feature type="binding site" evidence="6">
    <location>
        <position position="380"/>
    </location>
    <ligand>
        <name>Mg(2+)</name>
        <dbReference type="ChEBI" id="CHEBI:18420"/>
    </ligand>
</feature>
<dbReference type="InterPro" id="IPR023865">
    <property type="entry name" value="Aliphatic_acid_kinase_CS"/>
</dbReference>
<keyword evidence="4 6" id="KW-0418">Kinase</keyword>
<dbReference type="SUPFAM" id="SSF53067">
    <property type="entry name" value="Actin-like ATPase domain"/>
    <property type="match status" value="2"/>
</dbReference>
<accession>A0A1I4CPY0</accession>
<feature type="site" description="Transition state stabilizer" evidence="6">
    <location>
        <position position="176"/>
    </location>
</feature>
<keyword evidence="3 6" id="KW-0547">Nucleotide-binding</keyword>
<evidence type="ECO:0000313" key="8">
    <source>
        <dbReference type="EMBL" id="SFK83302.1"/>
    </source>
</evidence>
<evidence type="ECO:0000256" key="1">
    <source>
        <dbReference type="ARBA" id="ARBA00008748"/>
    </source>
</evidence>
<gene>
    <name evidence="6" type="primary">ackA</name>
    <name evidence="8" type="ORF">SAMN05216302_10172</name>
</gene>
<dbReference type="STRING" id="52441.SAMN05216302_10172"/>
<sequence length="394" mass="43125">MNILVLNSGSSSIKYQLLEMPSTTLLAAGQVERIGEVESRLTHRRRNAEDKMEVHVHMAHIRNHRAGLVAITELLDDTMQLTAIGHRVVHAGEAFSAPIRIDAQVIEILRGVSELAPLHNPANLAGIEVCLELFQDIQQVAVFDTAFHQGMPAHAYRYALPNSLYSKHGVRRYGFHGTSHSYVARQAALHLQKPLETLNLISLHLGNGASAAAIHGGRCIDTSMGMTPMEGLMMGTRCGDIDPAVAFYLQRVTGQSSADIESLYNHNSGLKGICGENDMREVLRMADADDNAAQLAIDIYCYRIKKYIGAYLAALGRIDGIIFTAGIGENAPRVRQLSCHGLEALGIVIDETRNVRAQGDVCEIQSSNANIKLLVVRTNEELEIARQTVECIEC</sequence>
<feature type="site" description="Transition state stabilizer" evidence="6">
    <location>
        <position position="237"/>
    </location>
</feature>
<dbReference type="OrthoDB" id="9802453at2"/>
<comment type="similarity">
    <text evidence="1 6 7">Belongs to the acetokinase family.</text>
</comment>
<comment type="subcellular location">
    <subcellularLocation>
        <location evidence="6">Cytoplasm</location>
    </subcellularLocation>
</comment>
<evidence type="ECO:0000256" key="5">
    <source>
        <dbReference type="ARBA" id="ARBA00022840"/>
    </source>
</evidence>
<feature type="binding site" evidence="6">
    <location>
        <position position="87"/>
    </location>
    <ligand>
        <name>substrate</name>
    </ligand>
</feature>
<evidence type="ECO:0000256" key="3">
    <source>
        <dbReference type="ARBA" id="ARBA00022741"/>
    </source>
</evidence>
<evidence type="ECO:0000256" key="2">
    <source>
        <dbReference type="ARBA" id="ARBA00022679"/>
    </source>
</evidence>
<keyword evidence="5 6" id="KW-0067">ATP-binding</keyword>
<dbReference type="GO" id="GO:0006083">
    <property type="term" value="P:acetate metabolic process"/>
    <property type="evidence" value="ECO:0007669"/>
    <property type="project" value="TreeGrafter"/>
</dbReference>
<comment type="function">
    <text evidence="6">Catalyzes the formation of acetyl phosphate from acetate and ATP. Can also catalyze the reverse reaction.</text>
</comment>
<keyword evidence="6" id="KW-0479">Metal-binding</keyword>
<comment type="cofactor">
    <cofactor evidence="6">
        <name>Mg(2+)</name>
        <dbReference type="ChEBI" id="CHEBI:18420"/>
    </cofactor>
    <cofactor evidence="6">
        <name>Mn(2+)</name>
        <dbReference type="ChEBI" id="CHEBI:29035"/>
    </cofactor>
    <text evidence="6">Mg(2+). Can also accept Mn(2+).</text>
</comment>
<dbReference type="EC" id="2.7.2.1" evidence="6"/>
<keyword evidence="2 6" id="KW-0808">Transferase</keyword>
<feature type="binding site" evidence="6">
    <location>
        <position position="7"/>
    </location>
    <ligand>
        <name>Mg(2+)</name>
        <dbReference type="ChEBI" id="CHEBI:18420"/>
    </ligand>
</feature>
<reference evidence="9" key="1">
    <citation type="submission" date="2016-10" db="EMBL/GenBank/DDBJ databases">
        <authorList>
            <person name="Varghese N."/>
            <person name="Submissions S."/>
        </authorList>
    </citation>
    <scope>NUCLEOTIDE SEQUENCE [LARGE SCALE GENOMIC DNA]</scope>
    <source>
        <strain evidence="9">Nm69</strain>
    </source>
</reference>
<dbReference type="PROSITE" id="PS01075">
    <property type="entry name" value="ACETATE_KINASE_1"/>
    <property type="match status" value="1"/>
</dbReference>
<dbReference type="Pfam" id="PF00871">
    <property type="entry name" value="Acetate_kinase"/>
    <property type="match status" value="1"/>
</dbReference>
<proteinExistence type="inferred from homology"/>
<name>A0A1I4CPY0_9PROT</name>
<dbReference type="PIRSF" id="PIRSF000722">
    <property type="entry name" value="Acetate_prop_kin"/>
    <property type="match status" value="1"/>
</dbReference>
<comment type="catalytic activity">
    <reaction evidence="6">
        <text>acetate + ATP = acetyl phosphate + ADP</text>
        <dbReference type="Rhea" id="RHEA:11352"/>
        <dbReference type="ChEBI" id="CHEBI:22191"/>
        <dbReference type="ChEBI" id="CHEBI:30089"/>
        <dbReference type="ChEBI" id="CHEBI:30616"/>
        <dbReference type="ChEBI" id="CHEBI:456216"/>
        <dbReference type="EC" id="2.7.2.1"/>
    </reaction>
</comment>
<protein>
    <recommendedName>
        <fullName evidence="6">Acetate kinase</fullName>
        <ecNumber evidence="6">2.7.2.1</ecNumber>
    </recommendedName>
    <alternativeName>
        <fullName evidence="6">Acetokinase</fullName>
    </alternativeName>
</protein>
<dbReference type="InterPro" id="IPR004372">
    <property type="entry name" value="Ac/propionate_kinase"/>
</dbReference>